<organism evidence="1 2">
    <name type="scientific">Kickxella alabastrina</name>
    <dbReference type="NCBI Taxonomy" id="61397"/>
    <lineage>
        <taxon>Eukaryota</taxon>
        <taxon>Fungi</taxon>
        <taxon>Fungi incertae sedis</taxon>
        <taxon>Zoopagomycota</taxon>
        <taxon>Kickxellomycotina</taxon>
        <taxon>Kickxellomycetes</taxon>
        <taxon>Kickxellales</taxon>
        <taxon>Kickxellaceae</taxon>
        <taxon>Kickxella</taxon>
    </lineage>
</organism>
<dbReference type="EMBL" id="JANBPG010002345">
    <property type="protein sequence ID" value="KAJ1886119.1"/>
    <property type="molecule type" value="Genomic_DNA"/>
</dbReference>
<protein>
    <submittedName>
        <fullName evidence="1">Inner nuclear membrane protein enriched at telomere/subtelomere region</fullName>
    </submittedName>
</protein>
<evidence type="ECO:0000313" key="2">
    <source>
        <dbReference type="Proteomes" id="UP001150581"/>
    </source>
</evidence>
<comment type="caution">
    <text evidence="1">The sequence shown here is derived from an EMBL/GenBank/DDBJ whole genome shotgun (WGS) entry which is preliminary data.</text>
</comment>
<proteinExistence type="predicted"/>
<feature type="non-terminal residue" evidence="1">
    <location>
        <position position="926"/>
    </location>
</feature>
<dbReference type="Proteomes" id="UP001150581">
    <property type="component" value="Unassembled WGS sequence"/>
</dbReference>
<sequence>MGGDSDSESKYLSEGFDASTLKVSSLRNILVKHSVDYPSNAKKGELLSIVQKKVLSKASKLRKEAKKLKKIKADGRDIEVVDSEPSIGARTRARNAPSSSAAETGGEAGEETNTESKAESKNKKPSASALAKAKAKSKPKHKHKESSAEPEPEPELELERVVGAKRKLSEAEGEDKPAEEKTKQHGLGAGNDQKGADAQKQRIAKRRVLHPHHQQQQQLKKREASSVAASGLGSSDSEYSSRNTTNNDDQQQRKRMAAAGKAGTLLRSPAKARETGGNFSDDNPFQGSNSPETPRKRRRQSSTVVGNTTPLSALRKSQVSDVTFRVALPVAAEKEMETGAEAEDVEMAGGSGESGEEEVSSGEMIVEPPQLQNVSVGDLVAKYQGQAQAQAQVQDQSRAQSQIRSPLIRSPSPAASKLSRKHGAPSLTPSAAPPKFDLAVSPESAPAYQSAFHSPSRFTMTPDALRQMSLGSPPEAVRRRTVASGLPPVSPSVAASDDIHSLQRRRVATLRQHAESPKQLHSRRSSVASIADSIGEARGIPAIPATAAAAAEPVQPVRRSSLARRVVVCALISIAALGWRTHTQFGIGFGSTRADALPLQPPTDSILTPPQPIDTLSAPLSERARYVAQLVRAAYLAPPPLQCPEHASCAPFVAIDAQRAVADASGAQWLAPHADGSASGMRTVMTCDAGHVLRFPPVPRLALRLLPAVPECVRDVSTENRVRQLADAMVQLCSERRGSAQCAQSLYEQARELMRQPPADAEHDEADEADEVERLGVSVPELRRALAARKAPRLADAQFDALFQRAVDELTNARGDAVTPVVLEFEADADADDADAEAGAEVTYFVARRAQLPPLCRARRLALALVLGNVRRLLSAVGLGVVALVASRRLAAHRAEVRAADALVVSALLRLKRQARRHYLDPALSP</sequence>
<accession>A0ACC1I8H2</accession>
<keyword evidence="2" id="KW-1185">Reference proteome</keyword>
<reference evidence="1" key="1">
    <citation type="submission" date="2022-07" db="EMBL/GenBank/DDBJ databases">
        <title>Phylogenomic reconstructions and comparative analyses of Kickxellomycotina fungi.</title>
        <authorList>
            <person name="Reynolds N.K."/>
            <person name="Stajich J.E."/>
            <person name="Barry K."/>
            <person name="Grigoriev I.V."/>
            <person name="Crous P."/>
            <person name="Smith M.E."/>
        </authorList>
    </citation>
    <scope>NUCLEOTIDE SEQUENCE</scope>
    <source>
        <strain evidence="1">Benny 63K</strain>
    </source>
</reference>
<gene>
    <name evidence="1" type="primary">SRC1_1</name>
    <name evidence="1" type="ORF">LPJ66_009784</name>
</gene>
<evidence type="ECO:0000313" key="1">
    <source>
        <dbReference type="EMBL" id="KAJ1886119.1"/>
    </source>
</evidence>
<name>A0ACC1I8H2_9FUNG</name>